<feature type="transmembrane region" description="Helical" evidence="1">
    <location>
        <begin position="192"/>
        <end position="208"/>
    </location>
</feature>
<evidence type="ECO:0000256" key="1">
    <source>
        <dbReference type="SAM" id="Phobius"/>
    </source>
</evidence>
<feature type="transmembrane region" description="Helical" evidence="1">
    <location>
        <begin position="498"/>
        <end position="517"/>
    </location>
</feature>
<dbReference type="OrthoDB" id="9772884at2"/>
<feature type="transmembrane region" description="Helical" evidence="1">
    <location>
        <begin position="438"/>
        <end position="456"/>
    </location>
</feature>
<dbReference type="PANTHER" id="PTHR38454">
    <property type="entry name" value="INTEGRAL MEMBRANE PROTEIN-RELATED"/>
    <property type="match status" value="1"/>
</dbReference>
<dbReference type="KEGG" id="psez:HME7025_01744"/>
<name>A0A2S2DW59_9BACT</name>
<dbReference type="Proteomes" id="UP000245468">
    <property type="component" value="Chromosome"/>
</dbReference>
<reference evidence="3" key="1">
    <citation type="submission" date="2018-05" db="EMBL/GenBank/DDBJ databases">
        <title>Pseudarcicella sp. HME7025 Genome sequencing and assembly.</title>
        <authorList>
            <person name="Kim H."/>
            <person name="Kang H."/>
            <person name="Joh K."/>
        </authorList>
    </citation>
    <scope>NUCLEOTIDE SEQUENCE [LARGE SCALE GENOMIC DNA]</scope>
    <source>
        <strain evidence="3">HME7025</strain>
    </source>
</reference>
<dbReference type="Pfam" id="PF09586">
    <property type="entry name" value="YfhO"/>
    <property type="match status" value="1"/>
</dbReference>
<feature type="transmembrane region" description="Helical" evidence="1">
    <location>
        <begin position="367"/>
        <end position="390"/>
    </location>
</feature>
<accession>A0A2S2DW59</accession>
<evidence type="ECO:0000313" key="3">
    <source>
        <dbReference type="Proteomes" id="UP000245468"/>
    </source>
</evidence>
<feature type="transmembrane region" description="Helical" evidence="1">
    <location>
        <begin position="149"/>
        <end position="166"/>
    </location>
</feature>
<feature type="transmembrane region" description="Helical" evidence="1">
    <location>
        <begin position="402"/>
        <end position="426"/>
    </location>
</feature>
<keyword evidence="1" id="KW-0812">Transmembrane</keyword>
<organism evidence="2 3">
    <name type="scientific">Aquirufa nivalisilvae</name>
    <dbReference type="NCBI Taxonomy" id="2516557"/>
    <lineage>
        <taxon>Bacteria</taxon>
        <taxon>Pseudomonadati</taxon>
        <taxon>Bacteroidota</taxon>
        <taxon>Cytophagia</taxon>
        <taxon>Cytophagales</taxon>
        <taxon>Flectobacillaceae</taxon>
        <taxon>Aquirufa</taxon>
    </lineage>
</organism>
<evidence type="ECO:0000313" key="2">
    <source>
        <dbReference type="EMBL" id="AWL09596.1"/>
    </source>
</evidence>
<feature type="transmembrane region" description="Helical" evidence="1">
    <location>
        <begin position="524"/>
        <end position="545"/>
    </location>
</feature>
<sequence length="811" mass="90403">MKIDFRSFLPHGLVILGFVVIAFIYCGPVLEGKVLIQHDIQQAQAAARESVQFKNETGQDAWWTNSMFSGMPSYQISGSYPNSISSYLGSWITNILPNPVNLIFLQLLGMYLFLWAMGISPILGFAGSVAYAFATYNMVIIPAGHTSKVLALAYAPMVLAGLRLCWGQRKWLGLAIFTLGMALELYANHIQITYYLFFIIGAIKLYLLSEAIKTGQFKRWLINGLWMALGLVLALGTHTMRLWNNYEYSKETTRGPSELKANSARGSGLDKGYAFDWSYGIAETGTLLIPNFMGGASQGNLGGTKSNTFKTMTDAGIPEEQSLGFVEKGFTYWGDQSYTAGPAYAGAVVIFLFLFAALYVKSKEKWWIIFITVLFITFSWGKNFGFNGFLFDYFPLFNKFRAITMVLSFVQFGLVALAMLGLIQLSKEKPNFQQIKQPLFISLGLTAGLCLILAILPDLFLSFKGPQDGMQLIQDANLNTAIWNSIRLDRIALFTSDAWRSFFFILFAAALVFVSTLEKVKKSIWVFGMVLLLVLDVAPVAKRYFGKEFFVSKSTLEENIEPSPADQQILADKSQFRVLNSTVSFMSDATTSYYHHSIGGYHGAKLRRYQELIEKYFAGSPAQMTVLNMLNTKYVIGMDSTNRPIAQTNPTALGNAWVVSQIKWANNADEALNAIEKINPAQEVVLENQDKKWLGNFQPLPTSGQVTLSQYAPNKLTYQSQLSASGLVVFSEIYYRGNQDWKAYIDGKEMPHVRANYVLRALVVPAGKHQIEFKFAPNSVETGGKIDGLASIGLIIFLGLSLGLEYRKKKV</sequence>
<feature type="transmembrane region" description="Helical" evidence="1">
    <location>
        <begin position="122"/>
        <end position="143"/>
    </location>
</feature>
<feature type="transmembrane region" description="Helical" evidence="1">
    <location>
        <begin position="343"/>
        <end position="360"/>
    </location>
</feature>
<keyword evidence="1" id="KW-1133">Transmembrane helix</keyword>
<proteinExistence type="predicted"/>
<gene>
    <name evidence="2" type="ORF">HME7025_01744</name>
</gene>
<keyword evidence="1" id="KW-0472">Membrane</keyword>
<dbReference type="InterPro" id="IPR018580">
    <property type="entry name" value="Uncharacterised_YfhO"/>
</dbReference>
<keyword evidence="3" id="KW-1185">Reference proteome</keyword>
<feature type="transmembrane region" description="Helical" evidence="1">
    <location>
        <begin position="171"/>
        <end position="186"/>
    </location>
</feature>
<feature type="transmembrane region" description="Helical" evidence="1">
    <location>
        <begin position="220"/>
        <end position="240"/>
    </location>
</feature>
<dbReference type="PANTHER" id="PTHR38454:SF1">
    <property type="entry name" value="INTEGRAL MEMBRANE PROTEIN"/>
    <property type="match status" value="1"/>
</dbReference>
<feature type="transmembrane region" description="Helical" evidence="1">
    <location>
        <begin position="12"/>
        <end position="30"/>
    </location>
</feature>
<dbReference type="AlphaFoldDB" id="A0A2S2DW59"/>
<dbReference type="EMBL" id="CP029346">
    <property type="protein sequence ID" value="AWL09596.1"/>
    <property type="molecule type" value="Genomic_DNA"/>
</dbReference>
<dbReference type="RefSeq" id="WP_109323273.1">
    <property type="nucleotide sequence ID" value="NZ_CP029346.1"/>
</dbReference>
<evidence type="ECO:0008006" key="4">
    <source>
        <dbReference type="Google" id="ProtNLM"/>
    </source>
</evidence>
<protein>
    <recommendedName>
        <fullName evidence="4">YfhO family protein</fullName>
    </recommendedName>
</protein>